<feature type="region of interest" description="Disordered" evidence="1">
    <location>
        <begin position="1"/>
        <end position="30"/>
    </location>
</feature>
<accession>A0A9P7TU44</accession>
<dbReference type="AlphaFoldDB" id="A0A9P7TU44"/>
<organism evidence="2 3">
    <name type="scientific">Claviceps humidiphila</name>
    <dbReference type="NCBI Taxonomy" id="1294629"/>
    <lineage>
        <taxon>Eukaryota</taxon>
        <taxon>Fungi</taxon>
        <taxon>Dikarya</taxon>
        <taxon>Ascomycota</taxon>
        <taxon>Pezizomycotina</taxon>
        <taxon>Sordariomycetes</taxon>
        <taxon>Hypocreomycetidae</taxon>
        <taxon>Hypocreales</taxon>
        <taxon>Clavicipitaceae</taxon>
        <taxon>Claviceps</taxon>
    </lineage>
</organism>
<protein>
    <submittedName>
        <fullName evidence="2">Uncharacterized protein</fullName>
    </submittedName>
</protein>
<reference evidence="2 3" key="1">
    <citation type="journal article" date="2020" name="bioRxiv">
        <title>Whole genome comparisons of ergot fungi reveals the divergence and evolution of species within the genus Claviceps are the result of varying mechanisms driving genome evolution and host range expansion.</title>
        <authorList>
            <person name="Wyka S.A."/>
            <person name="Mondo S.J."/>
            <person name="Liu M."/>
            <person name="Dettman J."/>
            <person name="Nalam V."/>
            <person name="Broders K.D."/>
        </authorList>
    </citation>
    <scope>NUCLEOTIDE SEQUENCE [LARGE SCALE GENOMIC DNA]</scope>
    <source>
        <strain evidence="2 3">LM576</strain>
    </source>
</reference>
<evidence type="ECO:0000313" key="2">
    <source>
        <dbReference type="EMBL" id="KAG6122233.1"/>
    </source>
</evidence>
<keyword evidence="3" id="KW-1185">Reference proteome</keyword>
<gene>
    <name evidence="2" type="ORF">E4U13_002847</name>
</gene>
<dbReference type="EMBL" id="SRQM01000023">
    <property type="protein sequence ID" value="KAG6122233.1"/>
    <property type="molecule type" value="Genomic_DNA"/>
</dbReference>
<name>A0A9P7TU44_9HYPO</name>
<dbReference type="Proteomes" id="UP000732380">
    <property type="component" value="Unassembled WGS sequence"/>
</dbReference>
<comment type="caution">
    <text evidence="2">The sequence shown here is derived from an EMBL/GenBank/DDBJ whole genome shotgun (WGS) entry which is preliminary data.</text>
</comment>
<proteinExistence type="predicted"/>
<evidence type="ECO:0000256" key="1">
    <source>
        <dbReference type="SAM" id="MobiDB-lite"/>
    </source>
</evidence>
<sequence length="207" mass="23644">MQYKLQHEAGPTRMPFRSRQSRPVGDPALTTSVRDLKQRYYWSSPHEAGFEAAAQGEVQPQLQVQVQSQPFGGMFTETDTPLKDVDKGDEEPSLVAKATMEAAHEKVRSYLDRQQRYQELEAAGDDYFASIWTQEELLETADDDHVASIGSQEELPDEVWETHISPLNPTVCLRDLELKKSSSSSQGQIDRRYWLQEPRRSCTQRQA</sequence>
<evidence type="ECO:0000313" key="3">
    <source>
        <dbReference type="Proteomes" id="UP000732380"/>
    </source>
</evidence>